<dbReference type="EMBL" id="BLKZ01000001">
    <property type="protein sequence ID" value="GFG92945.1"/>
    <property type="molecule type" value="Genomic_DNA"/>
</dbReference>
<proteinExistence type="predicted"/>
<keyword evidence="3" id="KW-1185">Reference proteome</keyword>
<dbReference type="AlphaFoldDB" id="A0A7I9YWD1"/>
<dbReference type="Proteomes" id="UP000465360">
    <property type="component" value="Unassembled WGS sequence"/>
</dbReference>
<comment type="caution">
    <text evidence="2">The sequence shown here is derived from an EMBL/GenBank/DDBJ whole genome shotgun (WGS) entry which is preliminary data.</text>
</comment>
<feature type="region of interest" description="Disordered" evidence="1">
    <location>
        <begin position="39"/>
        <end position="125"/>
    </location>
</feature>
<organism evidence="2 3">
    <name type="scientific">Mycobacterium bourgelatii</name>
    <dbReference type="NCBI Taxonomy" id="1273442"/>
    <lineage>
        <taxon>Bacteria</taxon>
        <taxon>Bacillati</taxon>
        <taxon>Actinomycetota</taxon>
        <taxon>Actinomycetes</taxon>
        <taxon>Mycobacteriales</taxon>
        <taxon>Mycobacteriaceae</taxon>
        <taxon>Mycobacterium</taxon>
    </lineage>
</organism>
<gene>
    <name evidence="2" type="ORF">MBOU_49870</name>
</gene>
<feature type="compositionally biased region" description="Pro residues" evidence="1">
    <location>
        <begin position="112"/>
        <end position="125"/>
    </location>
</feature>
<accession>A0A7I9YWD1</accession>
<name>A0A7I9YWD1_MYCBU</name>
<sequence length="125" mass="12671">MPSGICKLNQVGTDGGSSRVDIDIRTFGTGVVAATAVAATAADAEPHRRPAQSRGGQNPSGARVPATSRAPTPACSGVRQDVGKRGLKKLQPTKPAANAKARTRLTRRSAAAPPPTSRAAPPTTP</sequence>
<reference evidence="2 3" key="1">
    <citation type="journal article" date="2019" name="Emerg. Microbes Infect.">
        <title>Comprehensive subspecies identification of 175 nontuberculous mycobacteria species based on 7547 genomic profiles.</title>
        <authorList>
            <person name="Matsumoto Y."/>
            <person name="Kinjo T."/>
            <person name="Motooka D."/>
            <person name="Nabeya D."/>
            <person name="Jung N."/>
            <person name="Uechi K."/>
            <person name="Horii T."/>
            <person name="Iida T."/>
            <person name="Fujita J."/>
            <person name="Nakamura S."/>
        </authorList>
    </citation>
    <scope>NUCLEOTIDE SEQUENCE [LARGE SCALE GENOMIC DNA]</scope>
    <source>
        <strain evidence="2 3">JCM 30725</strain>
    </source>
</reference>
<evidence type="ECO:0000313" key="2">
    <source>
        <dbReference type="EMBL" id="GFG92945.1"/>
    </source>
</evidence>
<evidence type="ECO:0000256" key="1">
    <source>
        <dbReference type="SAM" id="MobiDB-lite"/>
    </source>
</evidence>
<evidence type="ECO:0000313" key="3">
    <source>
        <dbReference type="Proteomes" id="UP000465360"/>
    </source>
</evidence>
<protein>
    <submittedName>
        <fullName evidence="2">Uncharacterized protein</fullName>
    </submittedName>
</protein>